<comment type="caution">
    <text evidence="3">The sequence shown here is derived from an EMBL/GenBank/DDBJ whole genome shotgun (WGS) entry which is preliminary data.</text>
</comment>
<feature type="signal peptide" evidence="1">
    <location>
        <begin position="1"/>
        <end position="33"/>
    </location>
</feature>
<dbReference type="EMBL" id="LSTO01000001">
    <property type="protein sequence ID" value="OWW21260.1"/>
    <property type="molecule type" value="Genomic_DNA"/>
</dbReference>
<dbReference type="PANTHER" id="PTHR10395:SF7">
    <property type="entry name" value="5-HYDROXYISOURATE HYDROLASE"/>
    <property type="match status" value="1"/>
</dbReference>
<dbReference type="RefSeq" id="WP_088708117.1">
    <property type="nucleotide sequence ID" value="NZ_LSTO01000001.1"/>
</dbReference>
<organism evidence="3 4">
    <name type="scientific">Noviherbaspirillum denitrificans</name>
    <dbReference type="NCBI Taxonomy" id="1968433"/>
    <lineage>
        <taxon>Bacteria</taxon>
        <taxon>Pseudomonadati</taxon>
        <taxon>Pseudomonadota</taxon>
        <taxon>Betaproteobacteria</taxon>
        <taxon>Burkholderiales</taxon>
        <taxon>Oxalobacteraceae</taxon>
        <taxon>Noviherbaspirillum</taxon>
    </lineage>
</organism>
<evidence type="ECO:0000256" key="1">
    <source>
        <dbReference type="SAM" id="SignalP"/>
    </source>
</evidence>
<dbReference type="Proteomes" id="UP000197535">
    <property type="component" value="Unassembled WGS sequence"/>
</dbReference>
<dbReference type="PROSITE" id="PS51318">
    <property type="entry name" value="TAT"/>
    <property type="match status" value="1"/>
</dbReference>
<dbReference type="Pfam" id="PF00576">
    <property type="entry name" value="Transthyretin"/>
    <property type="match status" value="1"/>
</dbReference>
<proteinExistence type="predicted"/>
<keyword evidence="4" id="KW-1185">Reference proteome</keyword>
<feature type="chain" id="PRO_5012106480" evidence="1">
    <location>
        <begin position="34"/>
        <end position="171"/>
    </location>
</feature>
<name>A0A254TF46_9BURK</name>
<evidence type="ECO:0000313" key="4">
    <source>
        <dbReference type="Proteomes" id="UP000197535"/>
    </source>
</evidence>
<dbReference type="OrthoDB" id="9792386at2"/>
<dbReference type="InterPro" id="IPR023416">
    <property type="entry name" value="Transthyretin/HIU_hydrolase_d"/>
</dbReference>
<keyword evidence="3" id="KW-0378">Hydrolase</keyword>
<feature type="domain" description="Transthyretin/hydroxyisourate hydrolase" evidence="2">
    <location>
        <begin position="58"/>
        <end position="170"/>
    </location>
</feature>
<dbReference type="AlphaFoldDB" id="A0A254TF46"/>
<protein>
    <submittedName>
        <fullName evidence="3">5-hydroxyisourate hydrolase</fullName>
    </submittedName>
</protein>
<dbReference type="SUPFAM" id="SSF49472">
    <property type="entry name" value="Transthyretin (synonym: prealbumin)"/>
    <property type="match status" value="1"/>
</dbReference>
<reference evidence="3 4" key="1">
    <citation type="submission" date="2016-02" db="EMBL/GenBank/DDBJ databases">
        <authorList>
            <person name="Wen L."/>
            <person name="He K."/>
            <person name="Yang H."/>
        </authorList>
    </citation>
    <scope>NUCLEOTIDE SEQUENCE [LARGE SCALE GENOMIC DNA]</scope>
    <source>
        <strain evidence="3 4">TSA40</strain>
    </source>
</reference>
<dbReference type="InterPro" id="IPR036817">
    <property type="entry name" value="Transthyretin/HIU_hydrolase_sf"/>
</dbReference>
<sequence>MNDNSIKNPDRRRFAVAGLALGGAALVSRSALASTTPAAPSAAQSSGPIVLHGVSPRLTIHILDTFHGQAAVGLRVDFSSIENGRPVPIRSVTINPNGRSDEPLLIGDTYREGNYEVLLHVDDYFAMKQARLPQPGFLSKVPVRFQVRNTAERIHLPIQFSPWNYTYYRGS</sequence>
<evidence type="ECO:0000313" key="3">
    <source>
        <dbReference type="EMBL" id="OWW21260.1"/>
    </source>
</evidence>
<accession>A0A254TF46</accession>
<dbReference type="PANTHER" id="PTHR10395">
    <property type="entry name" value="URICASE AND TRANSTHYRETIN-RELATED"/>
    <property type="match status" value="1"/>
</dbReference>
<dbReference type="GO" id="GO:0006144">
    <property type="term" value="P:purine nucleobase metabolic process"/>
    <property type="evidence" value="ECO:0007669"/>
    <property type="project" value="TreeGrafter"/>
</dbReference>
<dbReference type="Gene3D" id="2.60.40.180">
    <property type="entry name" value="Transthyretin/hydroxyisourate hydrolase domain"/>
    <property type="match status" value="1"/>
</dbReference>
<keyword evidence="1" id="KW-0732">Signal</keyword>
<gene>
    <name evidence="3" type="ORF">AYR66_19065</name>
</gene>
<evidence type="ECO:0000259" key="2">
    <source>
        <dbReference type="Pfam" id="PF00576"/>
    </source>
</evidence>
<dbReference type="InterPro" id="IPR006311">
    <property type="entry name" value="TAT_signal"/>
</dbReference>
<dbReference type="GO" id="GO:0016787">
    <property type="term" value="F:hydrolase activity"/>
    <property type="evidence" value="ECO:0007669"/>
    <property type="project" value="UniProtKB-KW"/>
</dbReference>